<keyword evidence="7" id="KW-0055">Arginine biosynthesis</keyword>
<dbReference type="InterPro" id="IPR020899">
    <property type="entry name" value="Arg_repress_C"/>
</dbReference>
<dbReference type="SUPFAM" id="SSF55252">
    <property type="entry name" value="C-terminal domain of arginine repressor"/>
    <property type="match status" value="1"/>
</dbReference>
<dbReference type="PANTHER" id="PTHR34471:SF1">
    <property type="entry name" value="ARGININE REPRESSOR"/>
    <property type="match status" value="1"/>
</dbReference>
<dbReference type="RefSeq" id="WP_071874982.1">
    <property type="nucleotide sequence ID" value="NZ_JBHSHF010000015.1"/>
</dbReference>
<evidence type="ECO:0000259" key="8">
    <source>
        <dbReference type="Pfam" id="PF01316"/>
    </source>
</evidence>
<feature type="domain" description="Arginine repressor DNA-binding" evidence="8">
    <location>
        <begin position="1"/>
        <end position="68"/>
    </location>
</feature>
<dbReference type="STRING" id="328396.RU93_GL002288"/>
<dbReference type="Gene3D" id="1.10.10.10">
    <property type="entry name" value="Winged helix-like DNA-binding domain superfamily/Winged helix DNA-binding domain"/>
    <property type="match status" value="1"/>
</dbReference>
<dbReference type="OrthoDB" id="9807089at2"/>
<reference evidence="10" key="3">
    <citation type="submission" date="2021-11" db="EMBL/GenBank/DDBJ databases">
        <authorList>
            <person name="Gilroy R."/>
        </authorList>
    </citation>
    <scope>NUCLEOTIDE SEQUENCE</scope>
    <source>
        <strain evidence="10">150</strain>
    </source>
</reference>
<dbReference type="Proteomes" id="UP000182149">
    <property type="component" value="Unassembled WGS sequence"/>
</dbReference>
<dbReference type="SUPFAM" id="SSF46785">
    <property type="entry name" value="Winged helix' DNA-binding domain"/>
    <property type="match status" value="1"/>
</dbReference>
<accession>A0A1L8QRW8</accession>
<keyword evidence="4 7" id="KW-0805">Transcription regulation</keyword>
<evidence type="ECO:0000256" key="2">
    <source>
        <dbReference type="ARBA" id="ARBA00008316"/>
    </source>
</evidence>
<evidence type="ECO:0000313" key="11">
    <source>
        <dbReference type="EMBL" id="OJG10263.1"/>
    </source>
</evidence>
<evidence type="ECO:0000256" key="1">
    <source>
        <dbReference type="ARBA" id="ARBA00004496"/>
    </source>
</evidence>
<dbReference type="GO" id="GO:1900079">
    <property type="term" value="P:regulation of arginine biosynthetic process"/>
    <property type="evidence" value="ECO:0007669"/>
    <property type="project" value="UniProtKB-UniRule"/>
</dbReference>
<dbReference type="Pfam" id="PF01316">
    <property type="entry name" value="Arg_repressor"/>
    <property type="match status" value="1"/>
</dbReference>
<dbReference type="GO" id="GO:0003700">
    <property type="term" value="F:DNA-binding transcription factor activity"/>
    <property type="evidence" value="ECO:0007669"/>
    <property type="project" value="UniProtKB-UniRule"/>
</dbReference>
<dbReference type="HAMAP" id="MF_00173">
    <property type="entry name" value="Arg_repressor"/>
    <property type="match status" value="1"/>
</dbReference>
<evidence type="ECO:0000256" key="6">
    <source>
        <dbReference type="ARBA" id="ARBA00023163"/>
    </source>
</evidence>
<dbReference type="EMBL" id="JXKD01000009">
    <property type="protein sequence ID" value="OJG10263.1"/>
    <property type="molecule type" value="Genomic_DNA"/>
</dbReference>
<dbReference type="GO" id="GO:0006526">
    <property type="term" value="P:L-arginine biosynthetic process"/>
    <property type="evidence" value="ECO:0007669"/>
    <property type="project" value="UniProtKB-UniPathway"/>
</dbReference>
<dbReference type="GO" id="GO:0034618">
    <property type="term" value="F:arginine binding"/>
    <property type="evidence" value="ECO:0007669"/>
    <property type="project" value="InterPro"/>
</dbReference>
<dbReference type="InterPro" id="IPR036251">
    <property type="entry name" value="Arg_repress_C_sf"/>
</dbReference>
<evidence type="ECO:0000256" key="4">
    <source>
        <dbReference type="ARBA" id="ARBA00023015"/>
    </source>
</evidence>
<gene>
    <name evidence="7" type="primary">argR</name>
    <name evidence="10" type="ORF">K8V42_07130</name>
    <name evidence="11" type="ORF">RU93_GL002288</name>
</gene>
<proteinExistence type="inferred from homology"/>
<evidence type="ECO:0000256" key="5">
    <source>
        <dbReference type="ARBA" id="ARBA00023125"/>
    </source>
</evidence>
<evidence type="ECO:0000259" key="9">
    <source>
        <dbReference type="Pfam" id="PF02863"/>
    </source>
</evidence>
<organism evidence="11 12">
    <name type="scientific">Enterococcus aquimarinus</name>
    <dbReference type="NCBI Taxonomy" id="328396"/>
    <lineage>
        <taxon>Bacteria</taxon>
        <taxon>Bacillati</taxon>
        <taxon>Bacillota</taxon>
        <taxon>Bacilli</taxon>
        <taxon>Lactobacillales</taxon>
        <taxon>Enterococcaceae</taxon>
        <taxon>Enterococcus</taxon>
    </lineage>
</organism>
<comment type="caution">
    <text evidence="11">The sequence shown here is derived from an EMBL/GenBank/DDBJ whole genome shotgun (WGS) entry which is preliminary data.</text>
</comment>
<keyword evidence="5 7" id="KW-0238">DNA-binding</keyword>
<keyword evidence="7" id="KW-0678">Repressor</keyword>
<name>A0A1L8QRW8_9ENTE</name>
<dbReference type="Pfam" id="PF02863">
    <property type="entry name" value="Arg_repressor_C"/>
    <property type="match status" value="1"/>
</dbReference>
<keyword evidence="12" id="KW-1185">Reference proteome</keyword>
<dbReference type="EMBL" id="JAJJVO010000106">
    <property type="protein sequence ID" value="MCC9274048.1"/>
    <property type="molecule type" value="Genomic_DNA"/>
</dbReference>
<keyword evidence="7" id="KW-0028">Amino-acid biosynthesis</keyword>
<comment type="similarity">
    <text evidence="2 7">Belongs to the ArgR family.</text>
</comment>
<keyword evidence="6 7" id="KW-0804">Transcription</keyword>
<feature type="domain" description="Arginine repressor C-terminal" evidence="9">
    <location>
        <begin position="81"/>
        <end position="146"/>
    </location>
</feature>
<sequence length="150" mass="17570">MKKKERQRLLTRFLTEHEIQKQEEFVDYLKLQGIEVTQATISRDIKELKLIKVPSVNGGYRYSLPNESQEDVIEKLNKLLQTALVSVDQMEKFVILRTLPGNASAVGNLVDKYYQKELFSSLNDDDKVLMITWTEEKAVELAENFRKYQR</sequence>
<comment type="function">
    <text evidence="7">Regulates arginine biosynthesis genes.</text>
</comment>
<protein>
    <recommendedName>
        <fullName evidence="7">Arginine repressor</fullName>
    </recommendedName>
</protein>
<evidence type="ECO:0000313" key="12">
    <source>
        <dbReference type="Proteomes" id="UP000182149"/>
    </source>
</evidence>
<reference evidence="10" key="2">
    <citation type="journal article" date="2021" name="PeerJ">
        <title>Extensive microbial diversity within the chicken gut microbiome revealed by metagenomics and culture.</title>
        <authorList>
            <person name="Gilroy R."/>
            <person name="Ravi A."/>
            <person name="Getino M."/>
            <person name="Pursley I."/>
            <person name="Horton D.L."/>
            <person name="Alikhan N.F."/>
            <person name="Baker D."/>
            <person name="Gharbi K."/>
            <person name="Hall N."/>
            <person name="Watson M."/>
            <person name="Adriaenssens E.M."/>
            <person name="Foster-Nyarko E."/>
            <person name="Jarju S."/>
            <person name="Secka A."/>
            <person name="Antonio M."/>
            <person name="Oren A."/>
            <person name="Chaudhuri R.R."/>
            <person name="La Ragione R."/>
            <person name="Hildebrand F."/>
            <person name="Pallen M.J."/>
        </authorList>
    </citation>
    <scope>NUCLEOTIDE SEQUENCE</scope>
    <source>
        <strain evidence="10">150</strain>
    </source>
</reference>
<dbReference type="PANTHER" id="PTHR34471">
    <property type="entry name" value="ARGININE REPRESSOR"/>
    <property type="match status" value="1"/>
</dbReference>
<dbReference type="GO" id="GO:0003677">
    <property type="term" value="F:DNA binding"/>
    <property type="evidence" value="ECO:0007669"/>
    <property type="project" value="UniProtKB-KW"/>
</dbReference>
<dbReference type="GO" id="GO:0005737">
    <property type="term" value="C:cytoplasm"/>
    <property type="evidence" value="ECO:0007669"/>
    <property type="project" value="UniProtKB-SubCell"/>
</dbReference>
<dbReference type="InterPro" id="IPR020900">
    <property type="entry name" value="Arg_repress_DNA-bd"/>
</dbReference>
<dbReference type="InterPro" id="IPR001669">
    <property type="entry name" value="Arg_repress"/>
</dbReference>
<dbReference type="InterPro" id="IPR036390">
    <property type="entry name" value="WH_DNA-bd_sf"/>
</dbReference>
<evidence type="ECO:0000256" key="7">
    <source>
        <dbReference type="HAMAP-Rule" id="MF_00173"/>
    </source>
</evidence>
<comment type="subcellular location">
    <subcellularLocation>
        <location evidence="1 7">Cytoplasm</location>
    </subcellularLocation>
</comment>
<evidence type="ECO:0000256" key="3">
    <source>
        <dbReference type="ARBA" id="ARBA00022490"/>
    </source>
</evidence>
<dbReference type="AlphaFoldDB" id="A0A1L8QRW8"/>
<dbReference type="PRINTS" id="PR01467">
    <property type="entry name" value="ARGREPRESSOR"/>
</dbReference>
<dbReference type="GO" id="GO:0051259">
    <property type="term" value="P:protein complex oligomerization"/>
    <property type="evidence" value="ECO:0007669"/>
    <property type="project" value="InterPro"/>
</dbReference>
<keyword evidence="3 7" id="KW-0963">Cytoplasm</keyword>
<comment type="pathway">
    <text evidence="7">Amino-acid biosynthesis; L-arginine biosynthesis [regulation].</text>
</comment>
<dbReference type="InterPro" id="IPR036388">
    <property type="entry name" value="WH-like_DNA-bd_sf"/>
</dbReference>
<dbReference type="Gene3D" id="3.30.1360.40">
    <property type="match status" value="1"/>
</dbReference>
<evidence type="ECO:0000313" key="10">
    <source>
        <dbReference type="EMBL" id="MCC9274048.1"/>
    </source>
</evidence>
<dbReference type="UniPathway" id="UPA00068"/>
<reference evidence="11 12" key="1">
    <citation type="submission" date="2014-12" db="EMBL/GenBank/DDBJ databases">
        <title>Draft genome sequences of 29 type strains of Enterococci.</title>
        <authorList>
            <person name="Zhong Z."/>
            <person name="Sun Z."/>
            <person name="Liu W."/>
            <person name="Zhang W."/>
            <person name="Zhang H."/>
        </authorList>
    </citation>
    <scope>NUCLEOTIDE SEQUENCE [LARGE SCALE GENOMIC DNA]</scope>
    <source>
        <strain evidence="11 12">DSM 17690</strain>
    </source>
</reference>
<dbReference type="Proteomes" id="UP000813384">
    <property type="component" value="Unassembled WGS sequence"/>
</dbReference>